<dbReference type="InterPro" id="IPR035985">
    <property type="entry name" value="Ubiquitin-activating_enz"/>
</dbReference>
<dbReference type="InterPro" id="IPR000415">
    <property type="entry name" value="Nitroreductase-like"/>
</dbReference>
<gene>
    <name evidence="2" type="ORF">G3O08_19410</name>
</gene>
<keyword evidence="3" id="KW-1185">Reference proteome</keyword>
<dbReference type="GO" id="GO:0061504">
    <property type="term" value="P:cyclic threonylcarbamoyladenosine biosynthetic process"/>
    <property type="evidence" value="ECO:0007669"/>
    <property type="project" value="TreeGrafter"/>
</dbReference>
<sequence>MIDIDFLDRKLSNAVKADVTVWKPVLLNLKKEGDLAHFLDILDTKKPVVTDEIVDQVKELIKCQYPRKRLSGAALLNATNDYFGSEPKEIYGVWVYYPWSNRLVHILDKKEFTQVRTNRNHYKISPREQEILATKKVGLVGLSVGQSVAVTMAMERGFGELRLADFDALELTNLNRIRTGVHNMGLSKVYAVAREILEIDPYLKLTCFTDGLTEENIDDFFTKGGNLDLFIDECDGLDIKVLSRYKAREMKIPVVMEASDRGMVDVERFDLEPNRPLLHGTIGDLNPEKLKTLKTNEDKIPYMLAIVGADTISTRAKASMLEIGETITTWPQLASAVTLGGGITADVVRRILLDQYHESGRYYVDVEALIGNKNKLKNERIESKKVDSGNIDFGSIPKAAVNELHLNQAAIENIAKAACHAPSGGNLQPWRWSYSDGIMQLKQDASLISSFLDHNFIASYIALGASLENAVLAGVKQGVEASVNNFPVSESKDIIAHLTFAEKADFNADDKKLSQHIFDRRTNRNIEPGEKISAEHIQYLKRIAEKNGSELLIIEDSETKEALSDVIAFAERFRIMHPTGHQNFIEEMRWSAQEAEETKDGIDINTVDLTVGELTGFKLARETNVIDKLVEWGGGTAFEKLSRKSTSAASVLGIITRHSHSPIDFIDAGRDMERVWIGANAEKIGFQPQSPISLILQRLSTKNDLSDKQAIELQIAANQLKRIISPLTTKEPVFIFRLFYAHKPVVKSYRRNINEHFQKR</sequence>
<dbReference type="NCBIfam" id="NF005901">
    <property type="entry name" value="PRK07877.1"/>
    <property type="match status" value="1"/>
</dbReference>
<dbReference type="SUPFAM" id="SSF69572">
    <property type="entry name" value="Activating enzymes of the ubiquitin-like proteins"/>
    <property type="match status" value="1"/>
</dbReference>
<dbReference type="InterPro" id="IPR045886">
    <property type="entry name" value="ThiF/MoeB/HesA"/>
</dbReference>
<feature type="domain" description="THIF-type NAD/FAD binding fold" evidence="1">
    <location>
        <begin position="122"/>
        <end position="309"/>
    </location>
</feature>
<dbReference type="Gene3D" id="3.40.50.720">
    <property type="entry name" value="NAD(P)-binding Rossmann-like Domain"/>
    <property type="match status" value="1"/>
</dbReference>
<evidence type="ECO:0000313" key="3">
    <source>
        <dbReference type="Proteomes" id="UP000486602"/>
    </source>
</evidence>
<dbReference type="CDD" id="cd01483">
    <property type="entry name" value="E1_enzyme_family"/>
    <property type="match status" value="1"/>
</dbReference>
<evidence type="ECO:0000259" key="1">
    <source>
        <dbReference type="Pfam" id="PF00899"/>
    </source>
</evidence>
<dbReference type="GO" id="GO:0061503">
    <property type="term" value="F:tRNA threonylcarbamoyladenosine dehydratase"/>
    <property type="evidence" value="ECO:0007669"/>
    <property type="project" value="TreeGrafter"/>
</dbReference>
<dbReference type="SUPFAM" id="SSF55469">
    <property type="entry name" value="FMN-dependent nitroreductase-like"/>
    <property type="match status" value="1"/>
</dbReference>
<dbReference type="Proteomes" id="UP000486602">
    <property type="component" value="Unassembled WGS sequence"/>
</dbReference>
<name>A0A7K3WVX4_9FLAO</name>
<dbReference type="GO" id="GO:0016491">
    <property type="term" value="F:oxidoreductase activity"/>
    <property type="evidence" value="ECO:0007669"/>
    <property type="project" value="InterPro"/>
</dbReference>
<organism evidence="2 3">
    <name type="scientific">Cryomorpha ignava</name>
    <dbReference type="NCBI Taxonomy" id="101383"/>
    <lineage>
        <taxon>Bacteria</taxon>
        <taxon>Pseudomonadati</taxon>
        <taxon>Bacteroidota</taxon>
        <taxon>Flavobacteriia</taxon>
        <taxon>Flavobacteriales</taxon>
        <taxon>Cryomorphaceae</taxon>
        <taxon>Cryomorpha</taxon>
    </lineage>
</organism>
<comment type="caution">
    <text evidence="2">The sequence shown here is derived from an EMBL/GenBank/DDBJ whole genome shotgun (WGS) entry which is preliminary data.</text>
</comment>
<dbReference type="Gene3D" id="3.40.109.10">
    <property type="entry name" value="NADH Oxidase"/>
    <property type="match status" value="2"/>
</dbReference>
<dbReference type="AlphaFoldDB" id="A0A7K3WVX4"/>
<dbReference type="PANTHER" id="PTHR43267">
    <property type="entry name" value="TRNA THREONYLCARBAMOYLADENOSINE DEHYDRATASE"/>
    <property type="match status" value="1"/>
</dbReference>
<dbReference type="PANTHER" id="PTHR43267:SF3">
    <property type="entry name" value="THIF PROTEIN"/>
    <property type="match status" value="1"/>
</dbReference>
<dbReference type="Pfam" id="PF00899">
    <property type="entry name" value="ThiF"/>
    <property type="match status" value="1"/>
</dbReference>
<dbReference type="EMBL" id="JAAGVY010000067">
    <property type="protein sequence ID" value="NEN25666.1"/>
    <property type="molecule type" value="Genomic_DNA"/>
</dbReference>
<dbReference type="GO" id="GO:0008641">
    <property type="term" value="F:ubiquitin-like modifier activating enzyme activity"/>
    <property type="evidence" value="ECO:0007669"/>
    <property type="project" value="InterPro"/>
</dbReference>
<reference evidence="2 3" key="1">
    <citation type="submission" date="2020-02" db="EMBL/GenBank/DDBJ databases">
        <title>Out from the shadows clarifying the taxonomy of the family Cryomorphaceae and related taxa by utilizing the GTDB taxonomic framework.</title>
        <authorList>
            <person name="Bowman J.P."/>
        </authorList>
    </citation>
    <scope>NUCLEOTIDE SEQUENCE [LARGE SCALE GENOMIC DNA]</scope>
    <source>
        <strain evidence="2 3">QSSC 1-22</strain>
    </source>
</reference>
<dbReference type="InterPro" id="IPR000594">
    <property type="entry name" value="ThiF_NAD_FAD-bd"/>
</dbReference>
<dbReference type="RefSeq" id="WP_163287116.1">
    <property type="nucleotide sequence ID" value="NZ_JAAGVY010000067.1"/>
</dbReference>
<evidence type="ECO:0000313" key="2">
    <source>
        <dbReference type="EMBL" id="NEN25666.1"/>
    </source>
</evidence>
<proteinExistence type="predicted"/>
<protein>
    <submittedName>
        <fullName evidence="2">Rv1355c family protein</fullName>
    </submittedName>
</protein>
<accession>A0A7K3WVX4</accession>